<feature type="transmembrane region" description="Helical" evidence="3">
    <location>
        <begin position="38"/>
        <end position="58"/>
    </location>
</feature>
<protein>
    <recommendedName>
        <fullName evidence="1">diguanylate cyclase</fullName>
        <ecNumber evidence="1">2.7.7.65</ecNumber>
    </recommendedName>
</protein>
<dbReference type="EMBL" id="BAABEX010000030">
    <property type="protein sequence ID" value="GAA4429556.1"/>
    <property type="molecule type" value="Genomic_DNA"/>
</dbReference>
<comment type="catalytic activity">
    <reaction evidence="2">
        <text>2 GTP = 3',3'-c-di-GMP + 2 diphosphate</text>
        <dbReference type="Rhea" id="RHEA:24898"/>
        <dbReference type="ChEBI" id="CHEBI:33019"/>
        <dbReference type="ChEBI" id="CHEBI:37565"/>
        <dbReference type="ChEBI" id="CHEBI:58805"/>
        <dbReference type="EC" id="2.7.7.65"/>
    </reaction>
</comment>
<dbReference type="EC" id="2.7.7.65" evidence="1"/>
<keyword evidence="3" id="KW-0472">Membrane</keyword>
<dbReference type="CDD" id="cd01949">
    <property type="entry name" value="GGDEF"/>
    <property type="match status" value="1"/>
</dbReference>
<dbReference type="PANTHER" id="PTHR45138">
    <property type="entry name" value="REGULATORY COMPONENTS OF SENSORY TRANSDUCTION SYSTEM"/>
    <property type="match status" value="1"/>
</dbReference>
<name>A0ABP8LIQ9_9BURK</name>
<dbReference type="InterPro" id="IPR043128">
    <property type="entry name" value="Rev_trsase/Diguanyl_cyclase"/>
</dbReference>
<dbReference type="SUPFAM" id="SSF55073">
    <property type="entry name" value="Nucleotide cyclase"/>
    <property type="match status" value="1"/>
</dbReference>
<gene>
    <name evidence="5" type="ORF">GCM10023090_29750</name>
</gene>
<dbReference type="Pfam" id="PF00990">
    <property type="entry name" value="GGDEF"/>
    <property type="match status" value="1"/>
</dbReference>
<evidence type="ECO:0000256" key="3">
    <source>
        <dbReference type="SAM" id="Phobius"/>
    </source>
</evidence>
<accession>A0ABP8LIQ9</accession>
<dbReference type="RefSeq" id="WP_345067011.1">
    <property type="nucleotide sequence ID" value="NZ_BAABEX010000030.1"/>
</dbReference>
<dbReference type="Gene3D" id="3.30.70.270">
    <property type="match status" value="1"/>
</dbReference>
<evidence type="ECO:0000256" key="1">
    <source>
        <dbReference type="ARBA" id="ARBA00012528"/>
    </source>
</evidence>
<evidence type="ECO:0000313" key="6">
    <source>
        <dbReference type="Proteomes" id="UP001501788"/>
    </source>
</evidence>
<feature type="transmembrane region" description="Helical" evidence="3">
    <location>
        <begin position="123"/>
        <end position="141"/>
    </location>
</feature>
<feature type="transmembrane region" description="Helical" evidence="3">
    <location>
        <begin position="64"/>
        <end position="82"/>
    </location>
</feature>
<feature type="transmembrane region" description="Helical" evidence="3">
    <location>
        <begin position="6"/>
        <end position="26"/>
    </location>
</feature>
<dbReference type="InterPro" id="IPR000160">
    <property type="entry name" value="GGDEF_dom"/>
</dbReference>
<organism evidence="5 6">
    <name type="scientific">Acidovorax lacteus</name>
    <dbReference type="NCBI Taxonomy" id="1924988"/>
    <lineage>
        <taxon>Bacteria</taxon>
        <taxon>Pseudomonadati</taxon>
        <taxon>Pseudomonadota</taxon>
        <taxon>Betaproteobacteria</taxon>
        <taxon>Burkholderiales</taxon>
        <taxon>Comamonadaceae</taxon>
        <taxon>Acidovorax</taxon>
    </lineage>
</organism>
<dbReference type="Proteomes" id="UP001501788">
    <property type="component" value="Unassembled WGS sequence"/>
</dbReference>
<dbReference type="InterPro" id="IPR029787">
    <property type="entry name" value="Nucleotide_cyclase"/>
</dbReference>
<feature type="transmembrane region" description="Helical" evidence="3">
    <location>
        <begin position="98"/>
        <end position="117"/>
    </location>
</feature>
<dbReference type="PROSITE" id="PS50887">
    <property type="entry name" value="GGDEF"/>
    <property type="match status" value="1"/>
</dbReference>
<sequence>MPSLDPRSLIAMAGVMSLLMALVLWLMRRTYPKSIRGLELWAAAPLLWLLSTALFSLRGRIPDMLGLVVANTLLLLGAMCYHQGTRRFFGQRPAWRPWLLWLSATFAVMTVLTVVYPSYLLRVGFFTVSVSIVYGALLTFLMRHGGGSFPVRLVQVVLVLHLLVLVFRVYTLSQGLGGTDLMDRDPIQTLYISAYTLTTLMLPLGGVLMATDRLRNELEHLATHDPLLPVLNRRAFMEAFKHELARARRSGSGPALLMLDLDHFKAINDTHGHQHGDAVLLHVVERVQASLRSTDVLARHGGEEFAVLLPETPRADAQVLAQRLHAALAQGHALDCTVSIGATAWQGADDTVDAMLLRADAALYRAKDAGRNQTCVG</sequence>
<dbReference type="InterPro" id="IPR050469">
    <property type="entry name" value="Diguanylate_Cyclase"/>
</dbReference>
<comment type="caution">
    <text evidence="5">The sequence shown here is derived from an EMBL/GenBank/DDBJ whole genome shotgun (WGS) entry which is preliminary data.</text>
</comment>
<dbReference type="SMART" id="SM00267">
    <property type="entry name" value="GGDEF"/>
    <property type="match status" value="1"/>
</dbReference>
<feature type="domain" description="GGDEF" evidence="4">
    <location>
        <begin position="252"/>
        <end position="377"/>
    </location>
</feature>
<dbReference type="PANTHER" id="PTHR45138:SF9">
    <property type="entry name" value="DIGUANYLATE CYCLASE DGCM-RELATED"/>
    <property type="match status" value="1"/>
</dbReference>
<keyword evidence="3" id="KW-0812">Transmembrane</keyword>
<reference evidence="6" key="1">
    <citation type="journal article" date="2019" name="Int. J. Syst. Evol. Microbiol.">
        <title>The Global Catalogue of Microorganisms (GCM) 10K type strain sequencing project: providing services to taxonomists for standard genome sequencing and annotation.</title>
        <authorList>
            <consortium name="The Broad Institute Genomics Platform"/>
            <consortium name="The Broad Institute Genome Sequencing Center for Infectious Disease"/>
            <person name="Wu L."/>
            <person name="Ma J."/>
        </authorList>
    </citation>
    <scope>NUCLEOTIDE SEQUENCE [LARGE SCALE GENOMIC DNA]</scope>
    <source>
        <strain evidence="6">JCM 31890</strain>
    </source>
</reference>
<evidence type="ECO:0000259" key="4">
    <source>
        <dbReference type="PROSITE" id="PS50887"/>
    </source>
</evidence>
<feature type="transmembrane region" description="Helical" evidence="3">
    <location>
        <begin position="190"/>
        <end position="210"/>
    </location>
</feature>
<proteinExistence type="predicted"/>
<feature type="transmembrane region" description="Helical" evidence="3">
    <location>
        <begin position="153"/>
        <end position="170"/>
    </location>
</feature>
<evidence type="ECO:0000256" key="2">
    <source>
        <dbReference type="ARBA" id="ARBA00034247"/>
    </source>
</evidence>
<evidence type="ECO:0000313" key="5">
    <source>
        <dbReference type="EMBL" id="GAA4429556.1"/>
    </source>
</evidence>
<keyword evidence="6" id="KW-1185">Reference proteome</keyword>
<keyword evidence="3" id="KW-1133">Transmembrane helix</keyword>
<dbReference type="NCBIfam" id="TIGR00254">
    <property type="entry name" value="GGDEF"/>
    <property type="match status" value="1"/>
</dbReference>